<dbReference type="RefSeq" id="WP_226952469.1">
    <property type="nucleotide sequence ID" value="NZ_JACDXW010000001.1"/>
</dbReference>
<dbReference type="Proteomes" id="UP000776983">
    <property type="component" value="Unassembled WGS sequence"/>
</dbReference>
<gene>
    <name evidence="6" type="ORF">H0484_00505</name>
</gene>
<comment type="caution">
    <text evidence="6">The sequence shown here is derived from an EMBL/GenBank/DDBJ whole genome shotgun (WGS) entry which is preliminary data.</text>
</comment>
<organism evidence="6 7">
    <name type="scientific">Mesopusillimonas faecipullorum</name>
    <dbReference type="NCBI Taxonomy" id="2755040"/>
    <lineage>
        <taxon>Bacteria</taxon>
        <taxon>Pseudomonadati</taxon>
        <taxon>Pseudomonadota</taxon>
        <taxon>Betaproteobacteria</taxon>
        <taxon>Burkholderiales</taxon>
        <taxon>Alcaligenaceae</taxon>
        <taxon>Mesopusillimonas</taxon>
    </lineage>
</organism>
<evidence type="ECO:0000256" key="2">
    <source>
        <dbReference type="ARBA" id="ARBA00023015"/>
    </source>
</evidence>
<dbReference type="PANTHER" id="PTHR30419:SF8">
    <property type="entry name" value="NITROGEN ASSIMILATION TRANSCRIPTIONAL ACTIVATOR-RELATED"/>
    <property type="match status" value="1"/>
</dbReference>
<dbReference type="Gene3D" id="1.10.10.10">
    <property type="entry name" value="Winged helix-like DNA-binding domain superfamily/Winged helix DNA-binding domain"/>
    <property type="match status" value="2"/>
</dbReference>
<evidence type="ECO:0000259" key="5">
    <source>
        <dbReference type="PROSITE" id="PS50931"/>
    </source>
</evidence>
<evidence type="ECO:0000313" key="6">
    <source>
        <dbReference type="EMBL" id="MCB5362243.1"/>
    </source>
</evidence>
<dbReference type="SUPFAM" id="SSF53850">
    <property type="entry name" value="Periplasmic binding protein-like II"/>
    <property type="match status" value="1"/>
</dbReference>
<dbReference type="EMBL" id="JACDXW010000001">
    <property type="protein sequence ID" value="MCB5362243.1"/>
    <property type="molecule type" value="Genomic_DNA"/>
</dbReference>
<evidence type="ECO:0000256" key="4">
    <source>
        <dbReference type="ARBA" id="ARBA00023163"/>
    </source>
</evidence>
<keyword evidence="4" id="KW-0804">Transcription</keyword>
<evidence type="ECO:0000256" key="1">
    <source>
        <dbReference type="ARBA" id="ARBA00009437"/>
    </source>
</evidence>
<dbReference type="Gene3D" id="3.40.190.10">
    <property type="entry name" value="Periplasmic binding protein-like II"/>
    <property type="match status" value="2"/>
</dbReference>
<keyword evidence="2" id="KW-0805">Transcription regulation</keyword>
<comment type="similarity">
    <text evidence="1">Belongs to the LysR transcriptional regulatory family.</text>
</comment>
<evidence type="ECO:0000313" key="7">
    <source>
        <dbReference type="Proteomes" id="UP000776983"/>
    </source>
</evidence>
<dbReference type="PRINTS" id="PR00039">
    <property type="entry name" value="HTHLYSR"/>
</dbReference>
<sequence length="418" mass="45232">MNLERDAPFLDFLRMLRCAAAVARYGGAMHAAEAIYLSQPVITRAVKDLEKALGVSLFDRGARGMSATTPGQLVFRRVEAFLSQLEQGAKEARVLGEPDKKILNSARYFAARVSPTSLHAITAVAVCGSEVRAAEHLNVTQPAVHRRLEELQRLAGVCLFHKSSRGTRLTPAGEALLRRVKLSFAELRALRSDLAAWRGEVRGELVIGTLPLSISLFLPRAVDNILLAHPELDIRVIDGTYEVLVEQLLRADIDILLGALRFPPPDGVQQKVLLEDSLAVVAHSGHEIFGLPNPVLADLLKYQWVLPLANSPAETVLHQVFADAGLPPPVGRLRAGSSALTRSLTVQTGRLALASQGEAQLGETALLSIVQVPLPQTVRRIGMAWRAEGDPAADLSRLLDELTKTYGGVASAKVNELK</sequence>
<proteinExistence type="inferred from homology"/>
<keyword evidence="3" id="KW-0238">DNA-binding</keyword>
<protein>
    <submittedName>
        <fullName evidence="6">LysR family transcriptional regulator</fullName>
    </submittedName>
</protein>
<dbReference type="InterPro" id="IPR050950">
    <property type="entry name" value="HTH-type_LysR_regulators"/>
</dbReference>
<dbReference type="InterPro" id="IPR036388">
    <property type="entry name" value="WH-like_DNA-bd_sf"/>
</dbReference>
<evidence type="ECO:0000256" key="3">
    <source>
        <dbReference type="ARBA" id="ARBA00023125"/>
    </source>
</evidence>
<dbReference type="PROSITE" id="PS50931">
    <property type="entry name" value="HTH_LYSR"/>
    <property type="match status" value="2"/>
</dbReference>
<name>A0ABS8C885_9BURK</name>
<dbReference type="PANTHER" id="PTHR30419">
    <property type="entry name" value="HTH-TYPE TRANSCRIPTIONAL REGULATOR YBHD"/>
    <property type="match status" value="1"/>
</dbReference>
<accession>A0ABS8C885</accession>
<dbReference type="Pfam" id="PF03466">
    <property type="entry name" value="LysR_substrate"/>
    <property type="match status" value="1"/>
</dbReference>
<reference evidence="6 7" key="1">
    <citation type="submission" date="2020-07" db="EMBL/GenBank/DDBJ databases">
        <title>Pusillimonas sp. nov., isolated from poultry manure in Taiwan.</title>
        <authorList>
            <person name="Lin S.-Y."/>
            <person name="Tang Y.-S."/>
            <person name="Young C.-C."/>
        </authorList>
    </citation>
    <scope>NUCLEOTIDE SEQUENCE [LARGE SCALE GENOMIC DNA]</scope>
    <source>
        <strain evidence="6 7">CC-YST705</strain>
    </source>
</reference>
<dbReference type="InterPro" id="IPR036390">
    <property type="entry name" value="WH_DNA-bd_sf"/>
</dbReference>
<dbReference type="SUPFAM" id="SSF46785">
    <property type="entry name" value="Winged helix' DNA-binding domain"/>
    <property type="match status" value="2"/>
</dbReference>
<keyword evidence="7" id="KW-1185">Reference proteome</keyword>
<dbReference type="InterPro" id="IPR005119">
    <property type="entry name" value="LysR_subst-bd"/>
</dbReference>
<dbReference type="Pfam" id="PF00126">
    <property type="entry name" value="HTH_1"/>
    <property type="match status" value="2"/>
</dbReference>
<dbReference type="InterPro" id="IPR000847">
    <property type="entry name" value="LysR_HTH_N"/>
</dbReference>
<feature type="domain" description="HTH lysR-type" evidence="5">
    <location>
        <begin position="13"/>
        <end position="68"/>
    </location>
</feature>
<feature type="domain" description="HTH lysR-type" evidence="5">
    <location>
        <begin position="113"/>
        <end position="170"/>
    </location>
</feature>